<dbReference type="InterPro" id="IPR058488">
    <property type="entry name" value="DUF8175"/>
</dbReference>
<proteinExistence type="predicted"/>
<reference evidence="4" key="2">
    <citation type="submission" date="2021-04" db="EMBL/GenBank/DDBJ databases">
        <authorList>
            <person name="Gilroy R."/>
        </authorList>
    </citation>
    <scope>NUCLEOTIDE SEQUENCE</scope>
    <source>
        <strain evidence="4">ChiGjej4B4-7305</strain>
    </source>
</reference>
<gene>
    <name evidence="4" type="ORF">H9815_11435</name>
</gene>
<reference evidence="4" key="1">
    <citation type="journal article" date="2021" name="PeerJ">
        <title>Extensive microbial diversity within the chicken gut microbiome revealed by metagenomics and culture.</title>
        <authorList>
            <person name="Gilroy R."/>
            <person name="Ravi A."/>
            <person name="Getino M."/>
            <person name="Pursley I."/>
            <person name="Horton D.L."/>
            <person name="Alikhan N.F."/>
            <person name="Baker D."/>
            <person name="Gharbi K."/>
            <person name="Hall N."/>
            <person name="Watson M."/>
            <person name="Adriaenssens E.M."/>
            <person name="Foster-Nyarko E."/>
            <person name="Jarju S."/>
            <person name="Secka A."/>
            <person name="Antonio M."/>
            <person name="Oren A."/>
            <person name="Chaudhuri R.R."/>
            <person name="La Ragione R."/>
            <person name="Hildebrand F."/>
            <person name="Pallen M.J."/>
        </authorList>
    </citation>
    <scope>NUCLEOTIDE SEQUENCE</scope>
    <source>
        <strain evidence="4">ChiGjej4B4-7305</strain>
    </source>
</reference>
<accession>A0A9D2J4Z9</accession>
<evidence type="ECO:0000313" key="4">
    <source>
        <dbReference type="EMBL" id="HIZ36382.1"/>
    </source>
</evidence>
<feature type="compositionally biased region" description="Low complexity" evidence="1">
    <location>
        <begin position="41"/>
        <end position="57"/>
    </location>
</feature>
<keyword evidence="2" id="KW-0472">Membrane</keyword>
<sequence>MTSGDEDSQRRSPFTRPGFIAGGLVVALIVVLGVVIGIVNMTNNDPDTDPTASTSSDPDTDPTSEEPTDVDVEASICGLEGSVTEAAQLTAAPDVDEWAYQSTTAYPVSGEFGPAEDDADGVRYCFQRSPEGALFMSANALVQGSDPSVSDEWVQYVLADGPYRDELVGQVASAAGAGSSRMSIVGFRLLHYDGETARVDLAARASSQGQTVTVSGVYELIWQDGDWKISADVAEPLNVATIPDLAGYIPWEE</sequence>
<keyword evidence="2" id="KW-0812">Transmembrane</keyword>
<evidence type="ECO:0000313" key="5">
    <source>
        <dbReference type="Proteomes" id="UP000824037"/>
    </source>
</evidence>
<protein>
    <recommendedName>
        <fullName evidence="3">DUF8175 domain-containing protein</fullName>
    </recommendedName>
</protein>
<dbReference type="Pfam" id="PF26526">
    <property type="entry name" value="DUF8175"/>
    <property type="match status" value="1"/>
</dbReference>
<feature type="region of interest" description="Disordered" evidence="1">
    <location>
        <begin position="41"/>
        <end position="71"/>
    </location>
</feature>
<feature type="transmembrane region" description="Helical" evidence="2">
    <location>
        <begin position="18"/>
        <end position="39"/>
    </location>
</feature>
<dbReference type="Proteomes" id="UP000824037">
    <property type="component" value="Unassembled WGS sequence"/>
</dbReference>
<comment type="caution">
    <text evidence="4">The sequence shown here is derived from an EMBL/GenBank/DDBJ whole genome shotgun (WGS) entry which is preliminary data.</text>
</comment>
<organism evidence="4 5">
    <name type="scientific">Candidatus Ruania gallistercoris</name>
    <dbReference type="NCBI Taxonomy" id="2838746"/>
    <lineage>
        <taxon>Bacteria</taxon>
        <taxon>Bacillati</taxon>
        <taxon>Actinomycetota</taxon>
        <taxon>Actinomycetes</taxon>
        <taxon>Micrococcales</taxon>
        <taxon>Ruaniaceae</taxon>
        <taxon>Ruania</taxon>
    </lineage>
</organism>
<evidence type="ECO:0000259" key="3">
    <source>
        <dbReference type="Pfam" id="PF26526"/>
    </source>
</evidence>
<name>A0A9D2J4Z9_9MICO</name>
<dbReference type="AlphaFoldDB" id="A0A9D2J4Z9"/>
<keyword evidence="2" id="KW-1133">Transmembrane helix</keyword>
<evidence type="ECO:0000256" key="1">
    <source>
        <dbReference type="SAM" id="MobiDB-lite"/>
    </source>
</evidence>
<feature type="domain" description="DUF8175" evidence="3">
    <location>
        <begin position="60"/>
        <end position="250"/>
    </location>
</feature>
<dbReference type="EMBL" id="DXBY01000196">
    <property type="protein sequence ID" value="HIZ36382.1"/>
    <property type="molecule type" value="Genomic_DNA"/>
</dbReference>
<evidence type="ECO:0000256" key="2">
    <source>
        <dbReference type="SAM" id="Phobius"/>
    </source>
</evidence>
<feature type="compositionally biased region" description="Acidic residues" evidence="1">
    <location>
        <begin position="58"/>
        <end position="71"/>
    </location>
</feature>